<dbReference type="InterPro" id="IPR052337">
    <property type="entry name" value="SAT4-like"/>
</dbReference>
<accession>M7SQ22</accession>
<keyword evidence="3 6" id="KW-1133">Transmembrane helix</keyword>
<dbReference type="OrthoDB" id="444631at2759"/>
<evidence type="ECO:0000256" key="5">
    <source>
        <dbReference type="ARBA" id="ARBA00038359"/>
    </source>
</evidence>
<gene>
    <name evidence="8" type="ORF">UCREL1_6448</name>
</gene>
<feature type="transmembrane region" description="Helical" evidence="6">
    <location>
        <begin position="221"/>
        <end position="239"/>
    </location>
</feature>
<feature type="transmembrane region" description="Helical" evidence="6">
    <location>
        <begin position="185"/>
        <end position="209"/>
    </location>
</feature>
<feature type="transmembrane region" description="Helical" evidence="6">
    <location>
        <begin position="27"/>
        <end position="47"/>
    </location>
</feature>
<feature type="transmembrane region" description="Helical" evidence="6">
    <location>
        <begin position="102"/>
        <end position="129"/>
    </location>
</feature>
<evidence type="ECO:0000313" key="9">
    <source>
        <dbReference type="Proteomes" id="UP000012174"/>
    </source>
</evidence>
<sequence>MSDVFLAEPPAGEVRSLTDPPTRQAEIIAVAAATTAIAAIAVGVRFYTRVRIVGGRISLDDSFVLVSLLFTILSIVVNYQQIQHGLTYHKWDILYDNYNIGYPAYAIAGTCTYALGVGFAKLSILLFYLRLSPQQWFCNFVYGLIGTVSCYSLIYVFLNIFPCRPVAAAWDLTIEQSKCIDPWNAYYALSILNILMDVATLVLPVPVVAALRMPIRQKISLILLFATGILRTALIPSLITTRDRPWDVTEDYVFSYLEANAGIICASVPALKPFFLRFMPAFIASHMTERGRNASKSKASYAQQRSFGLASVAEQNRQRRMMQHGAYELSSIDDNGRPFDKHTEDDEAKLWSPCRKECGTKVNTQTKGSHNSSLDTLVLEDMTVPRGINETTVSAEPSRSVQGAGIQVHHETVVHHDEA</sequence>
<dbReference type="eggNOG" id="ENOG502SHHF">
    <property type="taxonomic scope" value="Eukaryota"/>
</dbReference>
<evidence type="ECO:0000256" key="4">
    <source>
        <dbReference type="ARBA" id="ARBA00023136"/>
    </source>
</evidence>
<proteinExistence type="inferred from homology"/>
<dbReference type="EMBL" id="KB706624">
    <property type="protein sequence ID" value="EMR66548.1"/>
    <property type="molecule type" value="Genomic_DNA"/>
</dbReference>
<protein>
    <submittedName>
        <fullName evidence="8">Putative integral membrane protein</fullName>
    </submittedName>
</protein>
<dbReference type="Pfam" id="PF20684">
    <property type="entry name" value="Fung_rhodopsin"/>
    <property type="match status" value="1"/>
</dbReference>
<feature type="transmembrane region" description="Helical" evidence="6">
    <location>
        <begin position="136"/>
        <end position="158"/>
    </location>
</feature>
<evidence type="ECO:0000259" key="7">
    <source>
        <dbReference type="Pfam" id="PF20684"/>
    </source>
</evidence>
<dbReference type="AlphaFoldDB" id="M7SQ22"/>
<evidence type="ECO:0000256" key="3">
    <source>
        <dbReference type="ARBA" id="ARBA00022989"/>
    </source>
</evidence>
<evidence type="ECO:0000256" key="1">
    <source>
        <dbReference type="ARBA" id="ARBA00004141"/>
    </source>
</evidence>
<feature type="transmembrane region" description="Helical" evidence="6">
    <location>
        <begin position="59"/>
        <end position="82"/>
    </location>
</feature>
<name>M7SQ22_EUTLA</name>
<dbReference type="Proteomes" id="UP000012174">
    <property type="component" value="Unassembled WGS sequence"/>
</dbReference>
<dbReference type="GO" id="GO:0016020">
    <property type="term" value="C:membrane"/>
    <property type="evidence" value="ECO:0007669"/>
    <property type="project" value="UniProtKB-SubCell"/>
</dbReference>
<evidence type="ECO:0000256" key="6">
    <source>
        <dbReference type="SAM" id="Phobius"/>
    </source>
</evidence>
<organism evidence="8 9">
    <name type="scientific">Eutypa lata (strain UCR-EL1)</name>
    <name type="common">Grapevine dieback disease fungus</name>
    <name type="synonym">Eutypa armeniacae</name>
    <dbReference type="NCBI Taxonomy" id="1287681"/>
    <lineage>
        <taxon>Eukaryota</taxon>
        <taxon>Fungi</taxon>
        <taxon>Dikarya</taxon>
        <taxon>Ascomycota</taxon>
        <taxon>Pezizomycotina</taxon>
        <taxon>Sordariomycetes</taxon>
        <taxon>Xylariomycetidae</taxon>
        <taxon>Xylariales</taxon>
        <taxon>Diatrypaceae</taxon>
        <taxon>Eutypa</taxon>
    </lineage>
</organism>
<evidence type="ECO:0000313" key="8">
    <source>
        <dbReference type="EMBL" id="EMR66548.1"/>
    </source>
</evidence>
<feature type="transmembrane region" description="Helical" evidence="6">
    <location>
        <begin position="259"/>
        <end position="283"/>
    </location>
</feature>
<keyword evidence="2 6" id="KW-0812">Transmembrane</keyword>
<keyword evidence="9" id="KW-1185">Reference proteome</keyword>
<comment type="similarity">
    <text evidence="5">Belongs to the SAT4 family.</text>
</comment>
<dbReference type="PANTHER" id="PTHR33048:SF124">
    <property type="entry name" value="INTEGRAL MEMBRANE PROTEIN"/>
    <property type="match status" value="1"/>
</dbReference>
<keyword evidence="4 6" id="KW-0472">Membrane</keyword>
<dbReference type="InterPro" id="IPR049326">
    <property type="entry name" value="Rhodopsin_dom_fungi"/>
</dbReference>
<feature type="domain" description="Rhodopsin" evidence="7">
    <location>
        <begin position="44"/>
        <end position="275"/>
    </location>
</feature>
<dbReference type="OMA" id="MAPLAHD"/>
<comment type="subcellular location">
    <subcellularLocation>
        <location evidence="1">Membrane</location>
        <topology evidence="1">Multi-pass membrane protein</topology>
    </subcellularLocation>
</comment>
<dbReference type="PANTHER" id="PTHR33048">
    <property type="entry name" value="PTH11-LIKE INTEGRAL MEMBRANE PROTEIN (AFU_ORTHOLOGUE AFUA_5G11245)"/>
    <property type="match status" value="1"/>
</dbReference>
<dbReference type="KEGG" id="ela:UCREL1_6448"/>
<evidence type="ECO:0000256" key="2">
    <source>
        <dbReference type="ARBA" id="ARBA00022692"/>
    </source>
</evidence>
<dbReference type="HOGENOM" id="CLU_028200_0_4_1"/>
<reference evidence="9" key="1">
    <citation type="journal article" date="2013" name="Genome Announc.">
        <title>Draft genome sequence of the grapevine dieback fungus Eutypa lata UCR-EL1.</title>
        <authorList>
            <person name="Blanco-Ulate B."/>
            <person name="Rolshausen P.E."/>
            <person name="Cantu D."/>
        </authorList>
    </citation>
    <scope>NUCLEOTIDE SEQUENCE [LARGE SCALE GENOMIC DNA]</scope>
    <source>
        <strain evidence="9">UCR-EL1</strain>
    </source>
</reference>